<dbReference type="EMBL" id="AQRA01000005">
    <property type="protein sequence ID" value="EZH73515.1"/>
    <property type="molecule type" value="Genomic_DNA"/>
</dbReference>
<evidence type="ECO:0000313" key="2">
    <source>
        <dbReference type="Proteomes" id="UP000023541"/>
    </source>
</evidence>
<dbReference type="Proteomes" id="UP000023541">
    <property type="component" value="Unassembled WGS sequence"/>
</dbReference>
<dbReference type="AlphaFoldDB" id="A0A023BU57"/>
<reference evidence="1 2" key="1">
    <citation type="submission" date="2014-04" db="EMBL/GenBank/DDBJ databases">
        <title>Aquimarina sp. 22II-S11-z7 Genome Sequencing.</title>
        <authorList>
            <person name="Lai Q."/>
        </authorList>
    </citation>
    <scope>NUCLEOTIDE SEQUENCE [LARGE SCALE GENOMIC DNA]</scope>
    <source>
        <strain evidence="1 2">22II-S11-z7</strain>
    </source>
</reference>
<proteinExistence type="predicted"/>
<protein>
    <recommendedName>
        <fullName evidence="3">DUF4932 domain-containing protein</fullName>
    </recommendedName>
</protein>
<keyword evidence="2" id="KW-1185">Reference proteome</keyword>
<sequence length="321" mass="37556">MSINFTLIGQKSIKPDTLFTTDHFTFHNNKWMNLHHFFYEQASHGQKKHLKDDGVNFINTNDSLAVEQLDNNAKEIFLSSVSFYKKNVINQPLLIKSGRILKWLQQQPYNKIADTTYSSSFTNVLNTLEPIYSKYFWERHKTQNQLLLDRFKNTISANEKYVIKKLENLSGNQWSKVVRVDITAYGNWASAYSPASDNIVVSSMDSLMHSTLFVEFVFHESSHLLFDRSSLFRKSLFQISKETNIKYPRNLWHAAMFYLSGLATKEALGNSNIEHDLIMDKKKVFESYYKNEDFRNILKTYYNSKIDIKECSTKLLELKIS</sequence>
<evidence type="ECO:0008006" key="3">
    <source>
        <dbReference type="Google" id="ProtNLM"/>
    </source>
</evidence>
<evidence type="ECO:0000313" key="1">
    <source>
        <dbReference type="EMBL" id="EZH73515.1"/>
    </source>
</evidence>
<name>A0A023BU57_9FLAO</name>
<comment type="caution">
    <text evidence="1">The sequence shown here is derived from an EMBL/GenBank/DDBJ whole genome shotgun (WGS) entry which is preliminary data.</text>
</comment>
<accession>A0A023BU57</accession>
<gene>
    <name evidence="1" type="ORF">ATO12_16390</name>
</gene>
<dbReference type="STRING" id="1317122.ATO12_16390"/>
<organism evidence="1 2">
    <name type="scientific">Aquimarina atlantica</name>
    <dbReference type="NCBI Taxonomy" id="1317122"/>
    <lineage>
        <taxon>Bacteria</taxon>
        <taxon>Pseudomonadati</taxon>
        <taxon>Bacteroidota</taxon>
        <taxon>Flavobacteriia</taxon>
        <taxon>Flavobacteriales</taxon>
        <taxon>Flavobacteriaceae</taxon>
        <taxon>Aquimarina</taxon>
    </lineage>
</organism>